<dbReference type="EMBL" id="KQ234569">
    <property type="protein sequence ID" value="KMZ76923.1"/>
    <property type="molecule type" value="Genomic_DNA"/>
</dbReference>
<evidence type="ECO:0000256" key="1">
    <source>
        <dbReference type="SAM" id="MobiDB-lite"/>
    </source>
</evidence>
<dbReference type="Proteomes" id="UP000053562">
    <property type="component" value="Unassembled WGS sequence"/>
</dbReference>
<dbReference type="AlphaFoldDB" id="A0A0J9UU25"/>
<organism evidence="2 3">
    <name type="scientific">Plasmodium vivax India VII</name>
    <dbReference type="NCBI Taxonomy" id="1077284"/>
    <lineage>
        <taxon>Eukaryota</taxon>
        <taxon>Sar</taxon>
        <taxon>Alveolata</taxon>
        <taxon>Apicomplexa</taxon>
        <taxon>Aconoidasida</taxon>
        <taxon>Haemosporida</taxon>
        <taxon>Plasmodiidae</taxon>
        <taxon>Plasmodium</taxon>
        <taxon>Plasmodium (Plasmodium)</taxon>
    </lineage>
</organism>
<proteinExistence type="predicted"/>
<accession>A0A0J9UU25</accession>
<sequence length="324" mass="37430">MKTKVLGEKFLDYATYADYHERFNRYGLSESNKRLLPQLLKETTTDVSIQSKFEDILKTLLHYLSNAGIFYGHSPKACLYISYVLSEKVHSMTGQDYTEDTYQIFKTFVDKYIARKGLHNHRCKSELTKIEHDKYKQMQALYQVYNKYTPLSQTYAPRNLDYCESMTYLVSLYNAFLNTYQPGNLEFNTILKHFQGLMNEIALKAKPHCRGRTFPVVNPDLFEEPKVIAPPPPLEIESKTSQGDTLDNTGISEHSKVTRLATSGEGVEVGENPQIAKGPEESDPLRKHMNNEISLECKDLICHMITLIQTQQYQKEKMPLDQHF</sequence>
<evidence type="ECO:0000313" key="2">
    <source>
        <dbReference type="EMBL" id="KMZ76923.1"/>
    </source>
</evidence>
<evidence type="ECO:0000313" key="3">
    <source>
        <dbReference type="Proteomes" id="UP000053562"/>
    </source>
</evidence>
<feature type="compositionally biased region" description="Polar residues" evidence="1">
    <location>
        <begin position="239"/>
        <end position="252"/>
    </location>
</feature>
<name>A0A0J9UU25_PLAVI</name>
<feature type="region of interest" description="Disordered" evidence="1">
    <location>
        <begin position="227"/>
        <end position="286"/>
    </location>
</feature>
<gene>
    <name evidence="2" type="ORF">PVIIG_06441</name>
</gene>
<protein>
    <submittedName>
        <fullName evidence="2">Uncharacterized protein</fullName>
    </submittedName>
</protein>
<reference evidence="2 3" key="1">
    <citation type="submission" date="2011-08" db="EMBL/GenBank/DDBJ databases">
        <title>The Genome Sequence of Plasmodium vivax India VII.</title>
        <authorList>
            <consortium name="The Broad Institute Genome Sequencing Platform"/>
            <consortium name="The Broad Institute Genome Sequencing Center for Infectious Disease"/>
            <person name="Neafsey D."/>
            <person name="Carlton J."/>
            <person name="Barnwell J."/>
            <person name="Collins W."/>
            <person name="Escalante A."/>
            <person name="Mullikin J."/>
            <person name="Saul A."/>
            <person name="Guigo R."/>
            <person name="Camara F."/>
            <person name="Young S.K."/>
            <person name="Zeng Q."/>
            <person name="Gargeya S."/>
            <person name="Fitzgerald M."/>
            <person name="Haas B."/>
            <person name="Abouelleil A."/>
            <person name="Alvarado L."/>
            <person name="Arachchi H.M."/>
            <person name="Berlin A."/>
            <person name="Brown A."/>
            <person name="Chapman S.B."/>
            <person name="Chen Z."/>
            <person name="Dunbar C."/>
            <person name="Freedman E."/>
            <person name="Gearin G."/>
            <person name="Gellesch M."/>
            <person name="Goldberg J."/>
            <person name="Griggs A."/>
            <person name="Gujja S."/>
            <person name="Heiman D."/>
            <person name="Howarth C."/>
            <person name="Larson L."/>
            <person name="Lui A."/>
            <person name="MacDonald P.J.P."/>
            <person name="Montmayeur A."/>
            <person name="Murphy C."/>
            <person name="Neiman D."/>
            <person name="Pearson M."/>
            <person name="Priest M."/>
            <person name="Roberts A."/>
            <person name="Saif S."/>
            <person name="Shea T."/>
            <person name="Shenoy N."/>
            <person name="Sisk P."/>
            <person name="Stolte C."/>
            <person name="Sykes S."/>
            <person name="Wortman J."/>
            <person name="Nusbaum C."/>
            <person name="Birren B."/>
        </authorList>
    </citation>
    <scope>NUCLEOTIDE SEQUENCE [LARGE SCALE GENOMIC DNA]</scope>
    <source>
        <strain evidence="2 3">India VII</strain>
    </source>
</reference>